<dbReference type="Gene3D" id="2.40.40.10">
    <property type="entry name" value="RlpA-like domain"/>
    <property type="match status" value="1"/>
</dbReference>
<dbReference type="AlphaFoldDB" id="A0A8H6XL49"/>
<evidence type="ECO:0000313" key="5">
    <source>
        <dbReference type="Proteomes" id="UP000623467"/>
    </source>
</evidence>
<evidence type="ECO:0000313" key="4">
    <source>
        <dbReference type="EMBL" id="KAF7342644.1"/>
    </source>
</evidence>
<dbReference type="SUPFAM" id="SSF50685">
    <property type="entry name" value="Barwin-like endoglucanases"/>
    <property type="match status" value="1"/>
</dbReference>
<dbReference type="PANTHER" id="PTHR31836">
    <property type="match status" value="1"/>
</dbReference>
<feature type="chain" id="PRO_5034253348" evidence="2">
    <location>
        <begin position="22"/>
        <end position="132"/>
    </location>
</feature>
<dbReference type="Proteomes" id="UP000623467">
    <property type="component" value="Unassembled WGS sequence"/>
</dbReference>
<evidence type="ECO:0000256" key="2">
    <source>
        <dbReference type="SAM" id="SignalP"/>
    </source>
</evidence>
<dbReference type="InterPro" id="IPR009009">
    <property type="entry name" value="RlpA-like_DPBB"/>
</dbReference>
<keyword evidence="1 2" id="KW-0732">Signal</keyword>
<dbReference type="CDD" id="cd22191">
    <property type="entry name" value="DPBB_RlpA_EXP_N-like"/>
    <property type="match status" value="1"/>
</dbReference>
<dbReference type="Pfam" id="PF03330">
    <property type="entry name" value="DPBB_1"/>
    <property type="match status" value="1"/>
</dbReference>
<protein>
    <submittedName>
        <fullName evidence="4">Riboflavin-aldehyde forming enzyme</fullName>
    </submittedName>
</protein>
<dbReference type="OrthoDB" id="623670at2759"/>
<feature type="signal peptide" evidence="2">
    <location>
        <begin position="1"/>
        <end position="21"/>
    </location>
</feature>
<proteinExistence type="predicted"/>
<gene>
    <name evidence="4" type="ORF">MSAN_02021200</name>
</gene>
<accession>A0A8H6XL49</accession>
<organism evidence="4 5">
    <name type="scientific">Mycena sanguinolenta</name>
    <dbReference type="NCBI Taxonomy" id="230812"/>
    <lineage>
        <taxon>Eukaryota</taxon>
        <taxon>Fungi</taxon>
        <taxon>Dikarya</taxon>
        <taxon>Basidiomycota</taxon>
        <taxon>Agaricomycotina</taxon>
        <taxon>Agaricomycetes</taxon>
        <taxon>Agaricomycetidae</taxon>
        <taxon>Agaricales</taxon>
        <taxon>Marasmiineae</taxon>
        <taxon>Mycenaceae</taxon>
        <taxon>Mycena</taxon>
    </lineage>
</organism>
<keyword evidence="5" id="KW-1185">Reference proteome</keyword>
<reference evidence="4" key="1">
    <citation type="submission" date="2020-05" db="EMBL/GenBank/DDBJ databases">
        <title>Mycena genomes resolve the evolution of fungal bioluminescence.</title>
        <authorList>
            <person name="Tsai I.J."/>
        </authorList>
    </citation>
    <scope>NUCLEOTIDE SEQUENCE</scope>
    <source>
        <strain evidence="4">160909Yilan</strain>
    </source>
</reference>
<sequence length="132" mass="14212">MRFSAPFLSVVATYLAVGVQANPVASPEVNITARTTYFSGLATYYNPNGNYGACGARMQNSDFIVALSPAHYHNGAHCWQHLNVNYESKDIDVTIGDLCAECTTEGIRLSSGAFSALAPLSAEIISVVWNFE</sequence>
<dbReference type="PANTHER" id="PTHR31836:SF28">
    <property type="entry name" value="SRCR DOMAIN-CONTAINING PROTEIN-RELATED"/>
    <property type="match status" value="1"/>
</dbReference>
<name>A0A8H6XL49_9AGAR</name>
<feature type="domain" description="RlpA-like protein double-psi beta-barrel" evidence="3">
    <location>
        <begin position="39"/>
        <end position="128"/>
    </location>
</feature>
<evidence type="ECO:0000259" key="3">
    <source>
        <dbReference type="Pfam" id="PF03330"/>
    </source>
</evidence>
<comment type="caution">
    <text evidence="4">The sequence shown here is derived from an EMBL/GenBank/DDBJ whole genome shotgun (WGS) entry which is preliminary data.</text>
</comment>
<dbReference type="InterPro" id="IPR036908">
    <property type="entry name" value="RlpA-like_sf"/>
</dbReference>
<dbReference type="EMBL" id="JACAZH010000025">
    <property type="protein sequence ID" value="KAF7342644.1"/>
    <property type="molecule type" value="Genomic_DNA"/>
</dbReference>
<dbReference type="InterPro" id="IPR051477">
    <property type="entry name" value="Expansin_CellWall"/>
</dbReference>
<evidence type="ECO:0000256" key="1">
    <source>
        <dbReference type="ARBA" id="ARBA00022729"/>
    </source>
</evidence>